<comment type="caution">
    <text evidence="3">The sequence shown here is derived from an EMBL/GenBank/DDBJ whole genome shotgun (WGS) entry which is preliminary data.</text>
</comment>
<organism evidence="3 4">
    <name type="scientific">Pleurodeles waltl</name>
    <name type="common">Iberian ribbed newt</name>
    <dbReference type="NCBI Taxonomy" id="8319"/>
    <lineage>
        <taxon>Eukaryota</taxon>
        <taxon>Metazoa</taxon>
        <taxon>Chordata</taxon>
        <taxon>Craniata</taxon>
        <taxon>Vertebrata</taxon>
        <taxon>Euteleostomi</taxon>
        <taxon>Amphibia</taxon>
        <taxon>Batrachia</taxon>
        <taxon>Caudata</taxon>
        <taxon>Salamandroidea</taxon>
        <taxon>Salamandridae</taxon>
        <taxon>Pleurodelinae</taxon>
        <taxon>Pleurodeles</taxon>
    </lineage>
</organism>
<accession>A0AAV7TGP2</accession>
<dbReference type="PROSITE" id="PS50994">
    <property type="entry name" value="INTEGRASE"/>
    <property type="match status" value="1"/>
</dbReference>
<dbReference type="GO" id="GO:0015074">
    <property type="term" value="P:DNA integration"/>
    <property type="evidence" value="ECO:0007669"/>
    <property type="project" value="InterPro"/>
</dbReference>
<feature type="domain" description="Integrase catalytic" evidence="2">
    <location>
        <begin position="1"/>
        <end position="86"/>
    </location>
</feature>
<evidence type="ECO:0000259" key="2">
    <source>
        <dbReference type="PROSITE" id="PS50994"/>
    </source>
</evidence>
<dbReference type="InterPro" id="IPR050951">
    <property type="entry name" value="Retrovirus_Pol_polyprotein"/>
</dbReference>
<sequence length="140" mass="16303">MVQQTSENVEECVRTRGIKHKKLALYHPETNGVVEHFIKVLKESLEQSLVFSVAWESKMRKKVQEYPLTPHSSLSVSPFQLFKGRLPSSETVPRWVNGKRKGEDDSAGNVDMSKEKEKEEMVRRKELYDEQKAVKKTLWK</sequence>
<evidence type="ECO:0000313" key="3">
    <source>
        <dbReference type="EMBL" id="KAJ1175737.1"/>
    </source>
</evidence>
<protein>
    <recommendedName>
        <fullName evidence="2">Integrase catalytic domain-containing protein</fullName>
    </recommendedName>
</protein>
<dbReference type="PANTHER" id="PTHR37984:SF5">
    <property type="entry name" value="PROTEIN NYNRIN-LIKE"/>
    <property type="match status" value="1"/>
</dbReference>
<dbReference type="GO" id="GO:0003676">
    <property type="term" value="F:nucleic acid binding"/>
    <property type="evidence" value="ECO:0007669"/>
    <property type="project" value="InterPro"/>
</dbReference>
<dbReference type="InterPro" id="IPR036397">
    <property type="entry name" value="RNaseH_sf"/>
</dbReference>
<dbReference type="Gene3D" id="3.30.420.10">
    <property type="entry name" value="Ribonuclease H-like superfamily/Ribonuclease H"/>
    <property type="match status" value="1"/>
</dbReference>
<dbReference type="PANTHER" id="PTHR37984">
    <property type="entry name" value="PROTEIN CBG26694"/>
    <property type="match status" value="1"/>
</dbReference>
<proteinExistence type="predicted"/>
<gene>
    <name evidence="3" type="ORF">NDU88_001024</name>
</gene>
<feature type="compositionally biased region" description="Basic and acidic residues" evidence="1">
    <location>
        <begin position="112"/>
        <end position="123"/>
    </location>
</feature>
<evidence type="ECO:0000313" key="4">
    <source>
        <dbReference type="Proteomes" id="UP001066276"/>
    </source>
</evidence>
<dbReference type="InterPro" id="IPR001584">
    <property type="entry name" value="Integrase_cat-core"/>
</dbReference>
<dbReference type="AlphaFoldDB" id="A0AAV7TGP2"/>
<evidence type="ECO:0000256" key="1">
    <source>
        <dbReference type="SAM" id="MobiDB-lite"/>
    </source>
</evidence>
<dbReference type="InterPro" id="IPR012337">
    <property type="entry name" value="RNaseH-like_sf"/>
</dbReference>
<dbReference type="Proteomes" id="UP001066276">
    <property type="component" value="Chromosome 3_2"/>
</dbReference>
<reference evidence="3" key="1">
    <citation type="journal article" date="2022" name="bioRxiv">
        <title>Sequencing and chromosome-scale assembly of the giantPleurodeles waltlgenome.</title>
        <authorList>
            <person name="Brown T."/>
            <person name="Elewa A."/>
            <person name="Iarovenko S."/>
            <person name="Subramanian E."/>
            <person name="Araus A.J."/>
            <person name="Petzold A."/>
            <person name="Susuki M."/>
            <person name="Suzuki K.-i.T."/>
            <person name="Hayashi T."/>
            <person name="Toyoda A."/>
            <person name="Oliveira C."/>
            <person name="Osipova E."/>
            <person name="Leigh N.D."/>
            <person name="Simon A."/>
            <person name="Yun M.H."/>
        </authorList>
    </citation>
    <scope>NUCLEOTIDE SEQUENCE</scope>
    <source>
        <strain evidence="3">20211129_DDA</strain>
        <tissue evidence="3">Liver</tissue>
    </source>
</reference>
<keyword evidence="4" id="KW-1185">Reference proteome</keyword>
<name>A0AAV7TGP2_PLEWA</name>
<dbReference type="EMBL" id="JANPWB010000006">
    <property type="protein sequence ID" value="KAJ1175737.1"/>
    <property type="molecule type" value="Genomic_DNA"/>
</dbReference>
<feature type="region of interest" description="Disordered" evidence="1">
    <location>
        <begin position="92"/>
        <end position="123"/>
    </location>
</feature>
<dbReference type="SUPFAM" id="SSF53098">
    <property type="entry name" value="Ribonuclease H-like"/>
    <property type="match status" value="1"/>
</dbReference>